<evidence type="ECO:0000313" key="3">
    <source>
        <dbReference type="Proteomes" id="UP000298484"/>
    </source>
</evidence>
<protein>
    <recommendedName>
        <fullName evidence="1">Transcription regulator PadR C-terminal domain-containing protein</fullName>
    </recommendedName>
</protein>
<dbReference type="OrthoDB" id="9783723at2"/>
<keyword evidence="3" id="KW-1185">Reference proteome</keyword>
<feature type="domain" description="Transcription regulator PadR C-terminal" evidence="1">
    <location>
        <begin position="9"/>
        <end position="77"/>
    </location>
</feature>
<evidence type="ECO:0000313" key="2">
    <source>
        <dbReference type="EMBL" id="TFJ92537.1"/>
    </source>
</evidence>
<organism evidence="2 3">
    <name type="scientific">Lentibacillus salicampi</name>
    <dbReference type="NCBI Taxonomy" id="175306"/>
    <lineage>
        <taxon>Bacteria</taxon>
        <taxon>Bacillati</taxon>
        <taxon>Bacillota</taxon>
        <taxon>Bacilli</taxon>
        <taxon>Bacillales</taxon>
        <taxon>Bacillaceae</taxon>
        <taxon>Lentibacillus</taxon>
    </lineage>
</organism>
<comment type="caution">
    <text evidence="2">The sequence shown here is derived from an EMBL/GenBank/DDBJ whole genome shotgun (WGS) entry which is preliminary data.</text>
</comment>
<dbReference type="AlphaFoldDB" id="A0A4Y9ABG6"/>
<dbReference type="EMBL" id="SRHY01000020">
    <property type="protein sequence ID" value="TFJ92537.1"/>
    <property type="molecule type" value="Genomic_DNA"/>
</dbReference>
<dbReference type="Gene3D" id="6.10.140.190">
    <property type="match status" value="1"/>
</dbReference>
<evidence type="ECO:0000259" key="1">
    <source>
        <dbReference type="Pfam" id="PF10400"/>
    </source>
</evidence>
<gene>
    <name evidence="2" type="ORF">E4U82_11980</name>
</gene>
<proteinExistence type="predicted"/>
<accession>A0A4Y9ABG6</accession>
<dbReference type="InterPro" id="IPR018309">
    <property type="entry name" value="Tscrpt_reg_PadR_C"/>
</dbReference>
<dbReference type="Proteomes" id="UP000298484">
    <property type="component" value="Unassembled WGS sequence"/>
</dbReference>
<sequence>MVVISRISLPKNQYIAHLETYKQKLQDRYQTYEAIEEMITSHVQNQDDVPYWLFTLNYGKQMTTAAIEWCSDTLREIKDWEE</sequence>
<dbReference type="RefSeq" id="WP_135110420.1">
    <property type="nucleotide sequence ID" value="NZ_SRHY01000020.1"/>
</dbReference>
<dbReference type="Pfam" id="PF10400">
    <property type="entry name" value="Vir_act_alpha_C"/>
    <property type="match status" value="1"/>
</dbReference>
<reference evidence="2 3" key="1">
    <citation type="submission" date="2019-03" db="EMBL/GenBank/DDBJ databases">
        <title>Genome sequence of Lentibacillus salicampi ATCC BAA-719.</title>
        <authorList>
            <person name="Maclea K.S."/>
            <person name="Simoes Junior M."/>
        </authorList>
    </citation>
    <scope>NUCLEOTIDE SEQUENCE [LARGE SCALE GENOMIC DNA]</scope>
    <source>
        <strain evidence="2 3">ATCC BAA-719</strain>
    </source>
</reference>
<name>A0A4Y9ABG6_9BACI</name>